<protein>
    <recommendedName>
        <fullName evidence="5">NnrS protein</fullName>
    </recommendedName>
</protein>
<evidence type="ECO:0000256" key="1">
    <source>
        <dbReference type="SAM" id="MobiDB-lite"/>
    </source>
</evidence>
<feature type="compositionally biased region" description="Low complexity" evidence="1">
    <location>
        <begin position="405"/>
        <end position="437"/>
    </location>
</feature>
<organism evidence="3 4">
    <name type="scientific">Actinomyces massiliensis F0489</name>
    <dbReference type="NCBI Taxonomy" id="1125718"/>
    <lineage>
        <taxon>Bacteria</taxon>
        <taxon>Bacillati</taxon>
        <taxon>Actinomycetota</taxon>
        <taxon>Actinomycetes</taxon>
        <taxon>Actinomycetales</taxon>
        <taxon>Actinomycetaceae</taxon>
        <taxon>Actinomyces</taxon>
    </lineage>
</organism>
<feature type="transmembrane region" description="Helical" evidence="2">
    <location>
        <begin position="160"/>
        <end position="179"/>
    </location>
</feature>
<keyword evidence="2" id="KW-0472">Membrane</keyword>
<dbReference type="AlphaFoldDB" id="J0XBS2"/>
<feature type="transmembrane region" description="Helical" evidence="2">
    <location>
        <begin position="344"/>
        <end position="362"/>
    </location>
</feature>
<feature type="transmembrane region" description="Helical" evidence="2">
    <location>
        <begin position="134"/>
        <end position="153"/>
    </location>
</feature>
<keyword evidence="2" id="KW-0812">Transmembrane</keyword>
<evidence type="ECO:0000256" key="2">
    <source>
        <dbReference type="SAM" id="Phobius"/>
    </source>
</evidence>
<feature type="transmembrane region" description="Helical" evidence="2">
    <location>
        <begin position="111"/>
        <end position="128"/>
    </location>
</feature>
<name>J0XBS2_9ACTO</name>
<comment type="caution">
    <text evidence="3">The sequence shown here is derived from an EMBL/GenBank/DDBJ whole genome shotgun (WGS) entry which is preliminary data.</text>
</comment>
<keyword evidence="2" id="KW-1133">Transmembrane helix</keyword>
<gene>
    <name evidence="3" type="ORF">HMPREF1318_1763</name>
</gene>
<dbReference type="PATRIC" id="fig|1125718.3.peg.1084"/>
<feature type="transmembrane region" description="Helical" evidence="2">
    <location>
        <begin position="307"/>
        <end position="332"/>
    </location>
</feature>
<dbReference type="Proteomes" id="UP000002941">
    <property type="component" value="Unassembled WGS sequence"/>
</dbReference>
<feature type="transmembrane region" description="Helical" evidence="2">
    <location>
        <begin position="243"/>
        <end position="262"/>
    </location>
</feature>
<feature type="compositionally biased region" description="Polar residues" evidence="1">
    <location>
        <begin position="16"/>
        <end position="35"/>
    </location>
</feature>
<feature type="transmembrane region" description="Helical" evidence="2">
    <location>
        <begin position="50"/>
        <end position="73"/>
    </location>
</feature>
<feature type="region of interest" description="Disordered" evidence="1">
    <location>
        <begin position="405"/>
        <end position="448"/>
    </location>
</feature>
<feature type="transmembrane region" description="Helical" evidence="2">
    <location>
        <begin position="79"/>
        <end position="99"/>
    </location>
</feature>
<feature type="region of interest" description="Disordered" evidence="1">
    <location>
        <begin position="1"/>
        <end position="40"/>
    </location>
</feature>
<dbReference type="eggNOG" id="COG4243">
    <property type="taxonomic scope" value="Bacteria"/>
</dbReference>
<sequence length="448" mass="45552">MEKSEVSVSKDPRSAASDQISGASQPAVSSASTASADPARSGAPRLAPRLVALALGGACLLSGLDAALLRLGAWAPVDGAALAAFHGPLMLVGFLGTVIGLERAVAARTNWAFLSPAGSALGCLSLVAGVPEPVGQVLALLGSAALCAVYVHVHRRVASIAVDVEAMGAIALTLGNLLWLRGMAIETCVPLWLLFPVLTVVGERLELARIAFVGGAVEEVVRALSAASLMGACMLAVTGTARLVIGPALLALAVVMARYDVARRTIRATGAVRFAAAAMLAGYFWLAVAGLAWSLGPLDAAYDNYDIIIHSIALGYAFSMILAHAPTIIPAIVHRRLPYHRAMWLPYALLHVGLMVRVVARLRAGVAELAEGTVWRAGGVLGVVAVLVFLLLTVTRVATAGRIGAGRPAGATGPADPGGPTEPGEPAEPAGSVGAGADPTAGTARGNE</sequence>
<keyword evidence="4" id="KW-1185">Reference proteome</keyword>
<proteinExistence type="predicted"/>
<reference evidence="3 4" key="1">
    <citation type="submission" date="2012-05" db="EMBL/GenBank/DDBJ databases">
        <authorList>
            <person name="Harkins D.M."/>
            <person name="Madupu R."/>
            <person name="Durkin A.S."/>
            <person name="Torralba M."/>
            <person name="Methe B."/>
            <person name="Sutton G.G."/>
            <person name="Nelson K.E."/>
        </authorList>
    </citation>
    <scope>NUCLEOTIDE SEQUENCE [LARGE SCALE GENOMIC DNA]</scope>
    <source>
        <strain evidence="3 4">F0489</strain>
    </source>
</reference>
<evidence type="ECO:0000313" key="4">
    <source>
        <dbReference type="Proteomes" id="UP000002941"/>
    </source>
</evidence>
<evidence type="ECO:0008006" key="5">
    <source>
        <dbReference type="Google" id="ProtNLM"/>
    </source>
</evidence>
<feature type="transmembrane region" description="Helical" evidence="2">
    <location>
        <begin position="374"/>
        <end position="394"/>
    </location>
</feature>
<evidence type="ECO:0000313" key="3">
    <source>
        <dbReference type="EMBL" id="EJF46106.1"/>
    </source>
</evidence>
<feature type="compositionally biased region" description="Basic and acidic residues" evidence="1">
    <location>
        <begin position="1"/>
        <end position="13"/>
    </location>
</feature>
<accession>J0XBS2</accession>
<feature type="transmembrane region" description="Helical" evidence="2">
    <location>
        <begin position="274"/>
        <end position="295"/>
    </location>
</feature>
<dbReference type="EMBL" id="AKFT01000079">
    <property type="protein sequence ID" value="EJF46106.1"/>
    <property type="molecule type" value="Genomic_DNA"/>
</dbReference>